<keyword evidence="4" id="KW-0479">Metal-binding</keyword>
<evidence type="ECO:0000256" key="6">
    <source>
        <dbReference type="ARBA" id="ARBA00023002"/>
    </source>
</evidence>
<reference evidence="10 11" key="1">
    <citation type="journal article" date="2021" name="Nat. Plants">
        <title>The Taxus genome provides insights into paclitaxel biosynthesis.</title>
        <authorList>
            <person name="Xiong X."/>
            <person name="Gou J."/>
            <person name="Liao Q."/>
            <person name="Li Y."/>
            <person name="Zhou Q."/>
            <person name="Bi G."/>
            <person name="Li C."/>
            <person name="Du R."/>
            <person name="Wang X."/>
            <person name="Sun T."/>
            <person name="Guo L."/>
            <person name="Liang H."/>
            <person name="Lu P."/>
            <person name="Wu Y."/>
            <person name="Zhang Z."/>
            <person name="Ro D.K."/>
            <person name="Shang Y."/>
            <person name="Huang S."/>
            <person name="Yan J."/>
        </authorList>
    </citation>
    <scope>NUCLEOTIDE SEQUENCE [LARGE SCALE GENOMIC DNA]</scope>
    <source>
        <strain evidence="10">Ta-2019</strain>
    </source>
</reference>
<evidence type="ECO:0000256" key="8">
    <source>
        <dbReference type="ARBA" id="ARBA00023304"/>
    </source>
</evidence>
<dbReference type="PANTHER" id="PTHR42979">
    <property type="entry name" value="3-ISOPROPYLMALATE DEHYDROGENASE"/>
    <property type="match status" value="1"/>
</dbReference>
<dbReference type="InterPro" id="IPR024084">
    <property type="entry name" value="IsoPropMal-DH-like_dom"/>
</dbReference>
<comment type="similarity">
    <text evidence="1">Belongs to the isocitrate and isopropylmalate dehydrogenases family.</text>
</comment>
<keyword evidence="3" id="KW-0028">Amino-acid biosynthesis</keyword>
<keyword evidence="6" id="KW-0560">Oxidoreductase</keyword>
<feature type="domain" description="Isopropylmalate dehydrogenase-like" evidence="9">
    <location>
        <begin position="7"/>
        <end position="81"/>
    </location>
</feature>
<sequence length="95" mass="9883">AQDFLNPCMVSAPDIAGEDKANPLAMVLSAAMLLKYGLSEEDAANRIECAVLATLDKGFRTADLMSPGQTLVGCAKMGEEVLKALDLLSPAAVLS</sequence>
<dbReference type="AlphaFoldDB" id="A0AA38CM55"/>
<dbReference type="Pfam" id="PF00180">
    <property type="entry name" value="Iso_dh"/>
    <property type="match status" value="1"/>
</dbReference>
<evidence type="ECO:0000259" key="9">
    <source>
        <dbReference type="Pfam" id="PF00180"/>
    </source>
</evidence>
<keyword evidence="2" id="KW-0432">Leucine biosynthesis</keyword>
<keyword evidence="11" id="KW-1185">Reference proteome</keyword>
<name>A0AA38CM55_TAXCH</name>
<dbReference type="GO" id="GO:0009098">
    <property type="term" value="P:L-leucine biosynthetic process"/>
    <property type="evidence" value="ECO:0007669"/>
    <property type="project" value="UniProtKB-KW"/>
</dbReference>
<evidence type="ECO:0000256" key="5">
    <source>
        <dbReference type="ARBA" id="ARBA00022842"/>
    </source>
</evidence>
<evidence type="ECO:0000256" key="2">
    <source>
        <dbReference type="ARBA" id="ARBA00022430"/>
    </source>
</evidence>
<evidence type="ECO:0000256" key="7">
    <source>
        <dbReference type="ARBA" id="ARBA00023027"/>
    </source>
</evidence>
<comment type="caution">
    <text evidence="10">The sequence shown here is derived from an EMBL/GenBank/DDBJ whole genome shotgun (WGS) entry which is preliminary data.</text>
</comment>
<evidence type="ECO:0000313" key="11">
    <source>
        <dbReference type="Proteomes" id="UP000824469"/>
    </source>
</evidence>
<dbReference type="GO" id="GO:0003862">
    <property type="term" value="F:3-isopropylmalate dehydrogenase activity"/>
    <property type="evidence" value="ECO:0007669"/>
    <property type="project" value="InterPro"/>
</dbReference>
<evidence type="ECO:0000313" key="10">
    <source>
        <dbReference type="EMBL" id="KAH9302251.1"/>
    </source>
</evidence>
<gene>
    <name evidence="10" type="ORF">KI387_013834</name>
</gene>
<protein>
    <recommendedName>
        <fullName evidence="9">Isopropylmalate dehydrogenase-like domain-containing protein</fullName>
    </recommendedName>
</protein>
<dbReference type="EMBL" id="JAHRHJ020000009">
    <property type="protein sequence ID" value="KAH9302251.1"/>
    <property type="molecule type" value="Genomic_DNA"/>
</dbReference>
<accession>A0AA38CM55</accession>
<evidence type="ECO:0000256" key="3">
    <source>
        <dbReference type="ARBA" id="ARBA00022605"/>
    </source>
</evidence>
<keyword evidence="5" id="KW-0460">Magnesium</keyword>
<dbReference type="GO" id="GO:0046872">
    <property type="term" value="F:metal ion binding"/>
    <property type="evidence" value="ECO:0007669"/>
    <property type="project" value="UniProtKB-KW"/>
</dbReference>
<evidence type="ECO:0000256" key="4">
    <source>
        <dbReference type="ARBA" id="ARBA00022723"/>
    </source>
</evidence>
<proteinExistence type="inferred from homology"/>
<keyword evidence="8" id="KW-0100">Branched-chain amino acid biosynthesis</keyword>
<evidence type="ECO:0000256" key="1">
    <source>
        <dbReference type="ARBA" id="ARBA00007769"/>
    </source>
</evidence>
<dbReference type="SUPFAM" id="SSF53659">
    <property type="entry name" value="Isocitrate/Isopropylmalate dehydrogenase-like"/>
    <property type="match status" value="1"/>
</dbReference>
<keyword evidence="7" id="KW-0520">NAD</keyword>
<feature type="non-terminal residue" evidence="10">
    <location>
        <position position="1"/>
    </location>
</feature>
<dbReference type="PANTHER" id="PTHR42979:SF1">
    <property type="entry name" value="3-ISOPROPYLMALATE DEHYDROGENASE"/>
    <property type="match status" value="1"/>
</dbReference>
<dbReference type="Proteomes" id="UP000824469">
    <property type="component" value="Unassembled WGS sequence"/>
</dbReference>
<dbReference type="InterPro" id="IPR004429">
    <property type="entry name" value="Isopropylmalate_DH"/>
</dbReference>
<dbReference type="Gene3D" id="3.40.718.10">
    <property type="entry name" value="Isopropylmalate Dehydrogenase"/>
    <property type="match status" value="1"/>
</dbReference>
<organism evidence="10 11">
    <name type="scientific">Taxus chinensis</name>
    <name type="common">Chinese yew</name>
    <name type="synonym">Taxus wallichiana var. chinensis</name>
    <dbReference type="NCBI Taxonomy" id="29808"/>
    <lineage>
        <taxon>Eukaryota</taxon>
        <taxon>Viridiplantae</taxon>
        <taxon>Streptophyta</taxon>
        <taxon>Embryophyta</taxon>
        <taxon>Tracheophyta</taxon>
        <taxon>Spermatophyta</taxon>
        <taxon>Pinopsida</taxon>
        <taxon>Pinidae</taxon>
        <taxon>Conifers II</taxon>
        <taxon>Cupressales</taxon>
        <taxon>Taxaceae</taxon>
        <taxon>Taxus</taxon>
    </lineage>
</organism>